<evidence type="ECO:0000313" key="1">
    <source>
        <dbReference type="EMBL" id="KAI3767555.1"/>
    </source>
</evidence>
<dbReference type="Proteomes" id="UP001055811">
    <property type="component" value="Linkage Group LG03"/>
</dbReference>
<reference evidence="1 2" key="2">
    <citation type="journal article" date="2022" name="Mol. Ecol. Resour.">
        <title>The genomes of chicory, endive, great burdock and yacon provide insights into Asteraceae paleo-polyploidization history and plant inulin production.</title>
        <authorList>
            <person name="Fan W."/>
            <person name="Wang S."/>
            <person name="Wang H."/>
            <person name="Wang A."/>
            <person name="Jiang F."/>
            <person name="Liu H."/>
            <person name="Zhao H."/>
            <person name="Xu D."/>
            <person name="Zhang Y."/>
        </authorList>
    </citation>
    <scope>NUCLEOTIDE SEQUENCE [LARGE SCALE GENOMIC DNA]</scope>
    <source>
        <strain evidence="2">cv. Punajuju</strain>
        <tissue evidence="1">Leaves</tissue>
    </source>
</reference>
<reference evidence="2" key="1">
    <citation type="journal article" date="2022" name="Mol. Ecol. Resour.">
        <title>The genomes of chicory, endive, great burdock and yacon provide insights into Asteraceae palaeo-polyploidization history and plant inulin production.</title>
        <authorList>
            <person name="Fan W."/>
            <person name="Wang S."/>
            <person name="Wang H."/>
            <person name="Wang A."/>
            <person name="Jiang F."/>
            <person name="Liu H."/>
            <person name="Zhao H."/>
            <person name="Xu D."/>
            <person name="Zhang Y."/>
        </authorList>
    </citation>
    <scope>NUCLEOTIDE SEQUENCE [LARGE SCALE GENOMIC DNA]</scope>
    <source>
        <strain evidence="2">cv. Punajuju</strain>
    </source>
</reference>
<dbReference type="EMBL" id="CM042011">
    <property type="protein sequence ID" value="KAI3767555.1"/>
    <property type="molecule type" value="Genomic_DNA"/>
</dbReference>
<comment type="caution">
    <text evidence="1">The sequence shown here is derived from an EMBL/GenBank/DDBJ whole genome shotgun (WGS) entry which is preliminary data.</text>
</comment>
<proteinExistence type="predicted"/>
<sequence length="146" mass="17321">MKEVQGFEVGIGMEMEQESEWNAAQNIFISEDLLSAAKLQLQFLTIVDRNRWLYENQTLQWAIFRYNAFWLPLALLNLYWIGLKKVQHYQPKMQTIKHFLQNIGAFFNLKMPLHDSVTTRMLFATPLHIVFDHKEQPLHPLLLYVS</sequence>
<gene>
    <name evidence="1" type="ORF">L2E82_17762</name>
</gene>
<evidence type="ECO:0000313" key="2">
    <source>
        <dbReference type="Proteomes" id="UP001055811"/>
    </source>
</evidence>
<accession>A0ACB9F9P1</accession>
<protein>
    <submittedName>
        <fullName evidence="1">Uncharacterized protein</fullName>
    </submittedName>
</protein>
<organism evidence="1 2">
    <name type="scientific">Cichorium intybus</name>
    <name type="common">Chicory</name>
    <dbReference type="NCBI Taxonomy" id="13427"/>
    <lineage>
        <taxon>Eukaryota</taxon>
        <taxon>Viridiplantae</taxon>
        <taxon>Streptophyta</taxon>
        <taxon>Embryophyta</taxon>
        <taxon>Tracheophyta</taxon>
        <taxon>Spermatophyta</taxon>
        <taxon>Magnoliopsida</taxon>
        <taxon>eudicotyledons</taxon>
        <taxon>Gunneridae</taxon>
        <taxon>Pentapetalae</taxon>
        <taxon>asterids</taxon>
        <taxon>campanulids</taxon>
        <taxon>Asterales</taxon>
        <taxon>Asteraceae</taxon>
        <taxon>Cichorioideae</taxon>
        <taxon>Cichorieae</taxon>
        <taxon>Cichoriinae</taxon>
        <taxon>Cichorium</taxon>
    </lineage>
</organism>
<name>A0ACB9F9P1_CICIN</name>
<keyword evidence="2" id="KW-1185">Reference proteome</keyword>